<dbReference type="HOGENOM" id="CLU_1861308_0_0_12"/>
<keyword evidence="7 8" id="KW-0449">Lipoprotein</keyword>
<comment type="subcellular location">
    <subcellularLocation>
        <location evidence="2 8">Cell outer membrane</location>
        <topology evidence="2 8">Lipid-anchor</topology>
    </subcellularLocation>
</comment>
<organism evidence="9">
    <name type="scientific">Borrelia crocidurae DOU</name>
    <dbReference type="NCBI Taxonomy" id="1293575"/>
    <lineage>
        <taxon>Bacteria</taxon>
        <taxon>Pseudomonadati</taxon>
        <taxon>Spirochaetota</taxon>
        <taxon>Spirochaetia</taxon>
        <taxon>Spirochaetales</taxon>
        <taxon>Borreliaceae</taxon>
        <taxon>Borrelia</taxon>
    </lineage>
</organism>
<proteinExistence type="predicted"/>
<evidence type="ECO:0000256" key="8">
    <source>
        <dbReference type="RuleBase" id="RU363105"/>
    </source>
</evidence>
<reference evidence="9" key="1">
    <citation type="submission" date="2013-02" db="EMBL/GenBank/DDBJ databases">
        <title>Comparative genomics of Borrelia species.</title>
        <authorList>
            <person name="Schwan T.G."/>
            <person name="Raffel S.J."/>
            <person name="Porcella S.F."/>
        </authorList>
    </citation>
    <scope>NUCLEOTIDE SEQUENCE</scope>
    <source>
        <strain evidence="9">DOU</strain>
        <plasmid evidence="9">unnamed</plasmid>
    </source>
</reference>
<evidence type="ECO:0000256" key="4">
    <source>
        <dbReference type="ARBA" id="ARBA00023136"/>
    </source>
</evidence>
<evidence type="ECO:0000256" key="6">
    <source>
        <dbReference type="ARBA" id="ARBA00023237"/>
    </source>
</evidence>
<dbReference type="SUPFAM" id="SSF74748">
    <property type="entry name" value="Variable surface antigen VlsE"/>
    <property type="match status" value="1"/>
</dbReference>
<dbReference type="GO" id="GO:0009279">
    <property type="term" value="C:cell outer membrane"/>
    <property type="evidence" value="ECO:0007669"/>
    <property type="project" value="UniProtKB-SubCell"/>
</dbReference>
<dbReference type="Pfam" id="PF00921">
    <property type="entry name" value="Lipoprotein_2"/>
    <property type="match status" value="1"/>
</dbReference>
<protein>
    <recommendedName>
        <fullName evidence="8">Variable large protein</fullName>
    </recommendedName>
</protein>
<comment type="function">
    <text evidence="1 8">The Vlp and Vsp proteins are antigenically distinct proteins, only one vlp or vsp gene is transcriptionally active at any one time. Switching between these genes is a mechanism of host immune response evasion.</text>
</comment>
<evidence type="ECO:0000256" key="5">
    <source>
        <dbReference type="ARBA" id="ARBA00023139"/>
    </source>
</evidence>
<gene>
    <name evidence="9" type="ORF">BCD_1472</name>
</gene>
<evidence type="ECO:0000313" key="9">
    <source>
        <dbReference type="EMBL" id="AHH07538.1"/>
    </source>
</evidence>
<keyword evidence="4 8" id="KW-0472">Membrane</keyword>
<evidence type="ECO:0000256" key="1">
    <source>
        <dbReference type="ARBA" id="ARBA00003932"/>
    </source>
</evidence>
<evidence type="ECO:0000256" key="7">
    <source>
        <dbReference type="ARBA" id="ARBA00023288"/>
    </source>
</evidence>
<keyword evidence="3" id="KW-0732">Signal</keyword>
<name>W5SLH5_9SPIR</name>
<sequence>MADQNGGASGIEFDLLLKGIKSIVAVVLKEGDADSGTDANAKKSAADAAKAVGVVTGADILQAMIGNNGDAAKFAKELTGNVSAIPKDATIAGGIVLRSMTKGGKFAGPSDNASADAKKVVESAAVSAVIKALDTLR</sequence>
<dbReference type="AlphaFoldDB" id="W5SLH5"/>
<keyword evidence="6 8" id="KW-0998">Cell outer membrane</keyword>
<keyword evidence="5 8" id="KW-0564">Palmitate</keyword>
<geneLocation type="plasmid" evidence="9">
    <name>unnamed</name>
</geneLocation>
<dbReference type="EMBL" id="CP004320">
    <property type="protein sequence ID" value="AHH07538.1"/>
    <property type="molecule type" value="Genomic_DNA"/>
</dbReference>
<dbReference type="InterPro" id="IPR000680">
    <property type="entry name" value="Borrelia_lipo"/>
</dbReference>
<evidence type="ECO:0000256" key="3">
    <source>
        <dbReference type="ARBA" id="ARBA00022729"/>
    </source>
</evidence>
<keyword evidence="9" id="KW-0614">Plasmid</keyword>
<evidence type="ECO:0000256" key="2">
    <source>
        <dbReference type="ARBA" id="ARBA00004459"/>
    </source>
</evidence>
<accession>W5SLH5</accession>